<accession>A0A9P9FGU7</accession>
<evidence type="ECO:0000256" key="1">
    <source>
        <dbReference type="SAM" id="MobiDB-lite"/>
    </source>
</evidence>
<dbReference type="AlphaFoldDB" id="A0A9P9FGU7"/>
<dbReference type="Proteomes" id="UP000738349">
    <property type="component" value="Unassembled WGS sequence"/>
</dbReference>
<reference evidence="2" key="1">
    <citation type="journal article" date="2021" name="Nat. Commun.">
        <title>Genetic determinants of endophytism in the Arabidopsis root mycobiome.</title>
        <authorList>
            <person name="Mesny F."/>
            <person name="Miyauchi S."/>
            <person name="Thiergart T."/>
            <person name="Pickel B."/>
            <person name="Atanasova L."/>
            <person name="Karlsson M."/>
            <person name="Huettel B."/>
            <person name="Barry K.W."/>
            <person name="Haridas S."/>
            <person name="Chen C."/>
            <person name="Bauer D."/>
            <person name="Andreopoulos W."/>
            <person name="Pangilinan J."/>
            <person name="LaButti K."/>
            <person name="Riley R."/>
            <person name="Lipzen A."/>
            <person name="Clum A."/>
            <person name="Drula E."/>
            <person name="Henrissat B."/>
            <person name="Kohler A."/>
            <person name="Grigoriev I.V."/>
            <person name="Martin F.M."/>
            <person name="Hacquard S."/>
        </authorList>
    </citation>
    <scope>NUCLEOTIDE SEQUENCE</scope>
    <source>
        <strain evidence="2">MPI-CAGE-AT-0147</strain>
    </source>
</reference>
<feature type="region of interest" description="Disordered" evidence="1">
    <location>
        <begin position="77"/>
        <end position="96"/>
    </location>
</feature>
<organism evidence="2 3">
    <name type="scientific">Dactylonectria macrodidyma</name>
    <dbReference type="NCBI Taxonomy" id="307937"/>
    <lineage>
        <taxon>Eukaryota</taxon>
        <taxon>Fungi</taxon>
        <taxon>Dikarya</taxon>
        <taxon>Ascomycota</taxon>
        <taxon>Pezizomycotina</taxon>
        <taxon>Sordariomycetes</taxon>
        <taxon>Hypocreomycetidae</taxon>
        <taxon>Hypocreales</taxon>
        <taxon>Nectriaceae</taxon>
        <taxon>Dactylonectria</taxon>
    </lineage>
</organism>
<protein>
    <submittedName>
        <fullName evidence="2">Uncharacterized protein</fullName>
    </submittedName>
</protein>
<feature type="compositionally biased region" description="Acidic residues" evidence="1">
    <location>
        <begin position="78"/>
        <end position="93"/>
    </location>
</feature>
<proteinExistence type="predicted"/>
<comment type="caution">
    <text evidence="2">The sequence shown here is derived from an EMBL/GenBank/DDBJ whole genome shotgun (WGS) entry which is preliminary data.</text>
</comment>
<dbReference type="OrthoDB" id="4232400at2759"/>
<evidence type="ECO:0000313" key="3">
    <source>
        <dbReference type="Proteomes" id="UP000738349"/>
    </source>
</evidence>
<evidence type="ECO:0000313" key="2">
    <source>
        <dbReference type="EMBL" id="KAH7161592.1"/>
    </source>
</evidence>
<sequence>MALKEFKHYDIWRASVDKASRQSNAATTATESLTPDEKAWLRKHYRNEFKFLQSYALSIHNEEDREEGRVIMRAMVSNDEDDVSEDEEDSDEFNPEHHFADHKFSEKVLDWIEAYYGNSMHFMLCYGLKFYNDEDCEESQSIVRVIMSE</sequence>
<gene>
    <name evidence="2" type="ORF">EDB81DRAFT_756112</name>
</gene>
<name>A0A9P9FGU7_9HYPO</name>
<dbReference type="EMBL" id="JAGMUV010000004">
    <property type="protein sequence ID" value="KAH7161592.1"/>
    <property type="molecule type" value="Genomic_DNA"/>
</dbReference>
<keyword evidence="3" id="KW-1185">Reference proteome</keyword>